<evidence type="ECO:0000313" key="1">
    <source>
        <dbReference type="EMBL" id="KAK8498560.1"/>
    </source>
</evidence>
<dbReference type="Proteomes" id="UP001472677">
    <property type="component" value="Unassembled WGS sequence"/>
</dbReference>
<accession>A0ABR2AY47</accession>
<name>A0ABR2AY47_9ROSI</name>
<organism evidence="1 2">
    <name type="scientific">Hibiscus sabdariffa</name>
    <name type="common">roselle</name>
    <dbReference type="NCBI Taxonomy" id="183260"/>
    <lineage>
        <taxon>Eukaryota</taxon>
        <taxon>Viridiplantae</taxon>
        <taxon>Streptophyta</taxon>
        <taxon>Embryophyta</taxon>
        <taxon>Tracheophyta</taxon>
        <taxon>Spermatophyta</taxon>
        <taxon>Magnoliopsida</taxon>
        <taxon>eudicotyledons</taxon>
        <taxon>Gunneridae</taxon>
        <taxon>Pentapetalae</taxon>
        <taxon>rosids</taxon>
        <taxon>malvids</taxon>
        <taxon>Malvales</taxon>
        <taxon>Malvaceae</taxon>
        <taxon>Malvoideae</taxon>
        <taxon>Hibiscus</taxon>
    </lineage>
</organism>
<proteinExistence type="predicted"/>
<protein>
    <submittedName>
        <fullName evidence="1">Uncharacterized protein</fullName>
    </submittedName>
</protein>
<sequence>MIQQYSKRWKYDILDSSRNVFGNSSQTGFNSRIEDHPYRSRNSFIAILESGKSSAFYPYGGPSTYARSYRSMIIQFPKSTIDLTIDIENLRSRRGEKFANSSEDEDTRDPDLTGDDIGNDLIFGGGEFVSVWNEITWYEPPAHMNLIDYDVMRAPKFPNMPQLSLGPYDKLLVVIQLNEKNEATLATKKYSFKKHVDFVVKKSSPQTLFCKMY</sequence>
<gene>
    <name evidence="1" type="ORF">V6N12_035227</name>
</gene>
<comment type="caution">
    <text evidence="1">The sequence shown here is derived from an EMBL/GenBank/DDBJ whole genome shotgun (WGS) entry which is preliminary data.</text>
</comment>
<reference evidence="1 2" key="1">
    <citation type="journal article" date="2024" name="G3 (Bethesda)">
        <title>Genome assembly of Hibiscus sabdariffa L. provides insights into metabolisms of medicinal natural products.</title>
        <authorList>
            <person name="Kim T."/>
        </authorList>
    </citation>
    <scope>NUCLEOTIDE SEQUENCE [LARGE SCALE GENOMIC DNA]</scope>
    <source>
        <strain evidence="1">TK-2024</strain>
        <tissue evidence="1">Old leaves</tissue>
    </source>
</reference>
<evidence type="ECO:0000313" key="2">
    <source>
        <dbReference type="Proteomes" id="UP001472677"/>
    </source>
</evidence>
<dbReference type="EMBL" id="JBBPBM010000257">
    <property type="protein sequence ID" value="KAK8498560.1"/>
    <property type="molecule type" value="Genomic_DNA"/>
</dbReference>
<keyword evidence="2" id="KW-1185">Reference proteome</keyword>